<keyword evidence="4" id="KW-0238">DNA-binding</keyword>
<proteinExistence type="inferred from homology"/>
<evidence type="ECO:0000259" key="10">
    <source>
        <dbReference type="Pfam" id="PF20452"/>
    </source>
</evidence>
<feature type="domain" description="Calmodulin binding protein central" evidence="9">
    <location>
        <begin position="341"/>
        <end position="406"/>
    </location>
</feature>
<dbReference type="GO" id="GO:0003700">
    <property type="term" value="F:DNA-binding transcription factor activity"/>
    <property type="evidence" value="ECO:0007669"/>
    <property type="project" value="TreeGrafter"/>
</dbReference>
<organism evidence="11 12">
    <name type="scientific">Punica granatum</name>
    <name type="common">Pomegranate</name>
    <dbReference type="NCBI Taxonomy" id="22663"/>
    <lineage>
        <taxon>Eukaryota</taxon>
        <taxon>Viridiplantae</taxon>
        <taxon>Streptophyta</taxon>
        <taxon>Embryophyta</taxon>
        <taxon>Tracheophyta</taxon>
        <taxon>Spermatophyta</taxon>
        <taxon>Magnoliopsida</taxon>
        <taxon>eudicotyledons</taxon>
        <taxon>Gunneridae</taxon>
        <taxon>Pentapetalae</taxon>
        <taxon>rosids</taxon>
        <taxon>malvids</taxon>
        <taxon>Myrtales</taxon>
        <taxon>Lythraceae</taxon>
        <taxon>Punica</taxon>
    </lineage>
</organism>
<evidence type="ECO:0000256" key="7">
    <source>
        <dbReference type="ARBA" id="ARBA00023242"/>
    </source>
</evidence>
<evidence type="ECO:0000259" key="8">
    <source>
        <dbReference type="Pfam" id="PF07887"/>
    </source>
</evidence>
<dbReference type="GO" id="GO:0005516">
    <property type="term" value="F:calmodulin binding"/>
    <property type="evidence" value="ECO:0007669"/>
    <property type="project" value="InterPro"/>
</dbReference>
<keyword evidence="3" id="KW-0805">Transcription regulation</keyword>
<dbReference type="Pfam" id="PF20452">
    <property type="entry name" value="Calmod_bind_C"/>
    <property type="match status" value="1"/>
</dbReference>
<accession>A0A6P8EFS0</accession>
<sequence>MKIESEYNLEQSLVRLALSRTLVQGRVMFFSGVNRRKPKSNLYLSSPTPRSHSFKAPARGKRSAIAQKKPCEQLRAAFSISLLNRQSFLNISCWVLRYFQEEGGEGFGVEDRDSKIRRFTLNSLKNVIGGWSTGDIICRLEPFLRSVIRDEVDRAITNFHDRPTERSLLNTVGTSEVERGLELRFIGNLASTIFTGSKIVAEDGNTIRLELFDARTNRIVAMGPLSSIKIEILVLDGDFGCDGREDWTEKDFSANIIREREGKRPLLNGEHFIILRGGVGYLAELAFTDNSSWVRSRKFRLGARTVQKIPTEVRIKEARSETFVVKDHRGELYKKHHPPHLLDEVWRLEKISRDGTFHKRLTSHGIQTVKDFLRLYETDPSALKNILSSGIPSKTWESIIEHANNCVVDDNNFYGYNQTLKKQGLLFNSVYKVVAATFDGQFYSPLDKLTSHQKVLVQNMKKQAFNNLHHLFPIDALSTIAPPRSLSNFQMEPSLPGTNPLLQPLEFPVQHQGQVENTQGLSHCSPSISFSSGAPDAQSFNFATSSHNNHLQVQVLNTTSGNSCITGEFWSGENNVLPNDSPGPLSTLNNHSAEDENIFQVQTPSWFL</sequence>
<dbReference type="Pfam" id="PF20451">
    <property type="entry name" value="Calmod_bind_M"/>
    <property type="match status" value="1"/>
</dbReference>
<evidence type="ECO:0000256" key="2">
    <source>
        <dbReference type="ARBA" id="ARBA00007214"/>
    </source>
</evidence>
<keyword evidence="7" id="KW-0539">Nucleus</keyword>
<dbReference type="Pfam" id="PF07887">
    <property type="entry name" value="Calmodulin_bind"/>
    <property type="match status" value="1"/>
</dbReference>
<comment type="subcellular location">
    <subcellularLocation>
        <location evidence="1">Nucleus</location>
    </subcellularLocation>
</comment>
<dbReference type="InterPro" id="IPR012416">
    <property type="entry name" value="CBP60"/>
</dbReference>
<dbReference type="GO" id="GO:0080142">
    <property type="term" value="P:regulation of salicylic acid biosynthetic process"/>
    <property type="evidence" value="ECO:0007669"/>
    <property type="project" value="TreeGrafter"/>
</dbReference>
<evidence type="ECO:0000256" key="5">
    <source>
        <dbReference type="ARBA" id="ARBA00023159"/>
    </source>
</evidence>
<evidence type="ECO:0000313" key="11">
    <source>
        <dbReference type="Proteomes" id="UP000515151"/>
    </source>
</evidence>
<evidence type="ECO:0000256" key="1">
    <source>
        <dbReference type="ARBA" id="ARBA00004123"/>
    </source>
</evidence>
<dbReference type="InterPro" id="IPR046831">
    <property type="entry name" value="Calmodulin_bind_N"/>
</dbReference>
<gene>
    <name evidence="12" type="primary">LOC116214355</name>
</gene>
<keyword evidence="11" id="KW-1185">Reference proteome</keyword>
<dbReference type="PANTHER" id="PTHR31713">
    <property type="entry name" value="OS02G0177800 PROTEIN"/>
    <property type="match status" value="1"/>
</dbReference>
<evidence type="ECO:0000259" key="9">
    <source>
        <dbReference type="Pfam" id="PF20451"/>
    </source>
</evidence>
<comment type="similarity">
    <text evidence="2">Belongs to the plant ACBP60 protein family.</text>
</comment>
<dbReference type="Proteomes" id="UP000515151">
    <property type="component" value="Chromosome 7"/>
</dbReference>
<protein>
    <submittedName>
        <fullName evidence="12">Calmodulin-binding protein 60 A-like</fullName>
    </submittedName>
</protein>
<feature type="domain" description="Calmodulin binding protein C-terminal" evidence="10">
    <location>
        <begin position="414"/>
        <end position="471"/>
    </location>
</feature>
<evidence type="ECO:0000313" key="12">
    <source>
        <dbReference type="RefSeq" id="XP_031405635.1"/>
    </source>
</evidence>
<dbReference type="InterPro" id="IPR046830">
    <property type="entry name" value="Calmod_bind_M"/>
</dbReference>
<keyword evidence="6" id="KW-0804">Transcription</keyword>
<dbReference type="PANTHER" id="PTHR31713:SF43">
    <property type="entry name" value="CALMODULIN-BINDING PROTEIN 60 G"/>
    <property type="match status" value="1"/>
</dbReference>
<dbReference type="GeneID" id="116214355"/>
<reference evidence="11" key="1">
    <citation type="journal article" date="2020" name="Plant Biotechnol. J.">
        <title>The pomegranate (Punica granatum L.) draft genome dissects genetic divergence between soft- and hard-seeded cultivars.</title>
        <authorList>
            <person name="Luo X."/>
            <person name="Li H."/>
            <person name="Wu Z."/>
            <person name="Yao W."/>
            <person name="Zhao P."/>
            <person name="Cao D."/>
            <person name="Yu H."/>
            <person name="Li K."/>
            <person name="Poudel K."/>
            <person name="Zhao D."/>
            <person name="Zhang F."/>
            <person name="Xia X."/>
            <person name="Chen L."/>
            <person name="Wang Q."/>
            <person name="Jing D."/>
            <person name="Cao S."/>
        </authorList>
    </citation>
    <scope>NUCLEOTIDE SEQUENCE [LARGE SCALE GENOMIC DNA]</scope>
    <source>
        <strain evidence="11">cv. Tunisia</strain>
    </source>
</reference>
<dbReference type="GO" id="GO:0043565">
    <property type="term" value="F:sequence-specific DNA binding"/>
    <property type="evidence" value="ECO:0007669"/>
    <property type="project" value="TreeGrafter"/>
</dbReference>
<keyword evidence="5" id="KW-0010">Activator</keyword>
<dbReference type="RefSeq" id="XP_031405635.1">
    <property type="nucleotide sequence ID" value="XM_031549775.1"/>
</dbReference>
<dbReference type="OrthoDB" id="748178at2759"/>
<evidence type="ECO:0000256" key="6">
    <source>
        <dbReference type="ARBA" id="ARBA00023163"/>
    </source>
</evidence>
<feature type="domain" description="Calmodulin binding protein-like N-terminal" evidence="8">
    <location>
        <begin position="181"/>
        <end position="328"/>
    </location>
</feature>
<dbReference type="InterPro" id="IPR046829">
    <property type="entry name" value="Calmod_bind_C"/>
</dbReference>
<dbReference type="GO" id="GO:0005634">
    <property type="term" value="C:nucleus"/>
    <property type="evidence" value="ECO:0007669"/>
    <property type="project" value="UniProtKB-SubCell"/>
</dbReference>
<name>A0A6P8EFS0_PUNGR</name>
<reference evidence="12" key="2">
    <citation type="submission" date="2025-08" db="UniProtKB">
        <authorList>
            <consortium name="RefSeq"/>
        </authorList>
    </citation>
    <scope>IDENTIFICATION</scope>
    <source>
        <tissue evidence="12">Leaf</tissue>
    </source>
</reference>
<dbReference type="AlphaFoldDB" id="A0A6P8EFS0"/>
<evidence type="ECO:0000256" key="4">
    <source>
        <dbReference type="ARBA" id="ARBA00023125"/>
    </source>
</evidence>
<evidence type="ECO:0000256" key="3">
    <source>
        <dbReference type="ARBA" id="ARBA00023015"/>
    </source>
</evidence>